<dbReference type="CDD" id="cd06225">
    <property type="entry name" value="HAMP"/>
    <property type="match status" value="1"/>
</dbReference>
<proteinExistence type="inferred from homology"/>
<dbReference type="Pfam" id="PF08376">
    <property type="entry name" value="NIT"/>
    <property type="match status" value="1"/>
</dbReference>
<feature type="domain" description="HAMP" evidence="7">
    <location>
        <begin position="389"/>
        <end position="434"/>
    </location>
</feature>
<evidence type="ECO:0000313" key="8">
    <source>
        <dbReference type="EMBL" id="CRL12047.1"/>
    </source>
</evidence>
<evidence type="ECO:0000256" key="3">
    <source>
        <dbReference type="ARBA" id="ARBA00029447"/>
    </source>
</evidence>
<keyword evidence="5" id="KW-0472">Membrane</keyword>
<keyword evidence="5" id="KW-1133">Transmembrane helix</keyword>
<dbReference type="SMART" id="SM00304">
    <property type="entry name" value="HAMP"/>
    <property type="match status" value="2"/>
</dbReference>
<accession>A0A0H5D4B7</accession>
<reference evidence="9" key="1">
    <citation type="submission" date="2015-05" db="EMBL/GenBank/DDBJ databases">
        <authorList>
            <person name="Rodrigo-Torres Lidia"/>
            <person name="Arahal R.David."/>
        </authorList>
    </citation>
    <scope>NUCLEOTIDE SEQUENCE [LARGE SCALE GENOMIC DNA]</scope>
    <source>
        <strain evidence="9">CECT 7321</strain>
    </source>
</reference>
<evidence type="ECO:0000259" key="7">
    <source>
        <dbReference type="PROSITE" id="PS50885"/>
    </source>
</evidence>
<keyword evidence="5" id="KW-0812">Transmembrane</keyword>
<comment type="subcellular location">
    <subcellularLocation>
        <location evidence="1">Membrane</location>
    </subcellularLocation>
</comment>
<dbReference type="Gene3D" id="6.10.340.10">
    <property type="match status" value="1"/>
</dbReference>
<evidence type="ECO:0000256" key="1">
    <source>
        <dbReference type="ARBA" id="ARBA00004370"/>
    </source>
</evidence>
<keyword evidence="8" id="KW-0675">Receptor</keyword>
<dbReference type="InterPro" id="IPR004089">
    <property type="entry name" value="MCPsignal_dom"/>
</dbReference>
<dbReference type="CDD" id="cd11386">
    <property type="entry name" value="MCP_signal"/>
    <property type="match status" value="1"/>
</dbReference>
<dbReference type="AlphaFoldDB" id="A0A0H5D4B7"/>
<evidence type="ECO:0000256" key="5">
    <source>
        <dbReference type="SAM" id="Phobius"/>
    </source>
</evidence>
<dbReference type="PROSITE" id="PS50111">
    <property type="entry name" value="CHEMOTAXIS_TRANSDUC_2"/>
    <property type="match status" value="1"/>
</dbReference>
<evidence type="ECO:0000256" key="2">
    <source>
        <dbReference type="ARBA" id="ARBA00022500"/>
    </source>
</evidence>
<evidence type="ECO:0000259" key="6">
    <source>
        <dbReference type="PROSITE" id="PS50111"/>
    </source>
</evidence>
<dbReference type="STRING" id="481446.NIT7645_03554"/>
<feature type="domain" description="HAMP" evidence="7">
    <location>
        <begin position="315"/>
        <end position="368"/>
    </location>
</feature>
<dbReference type="InterPro" id="IPR051310">
    <property type="entry name" value="MCP_chemotaxis"/>
</dbReference>
<sequence>MLLVIGPLLALAGVFVLMEINNQRQSHQVAVIAAEKTAEDGLIGDLIHELQRERGFSAGFLSSKGQNFAADLTSQRAATDAVLGRTLGQVSLLAADHPDAYRTSETALAELSVMRANVDGLAIPVPDMASYYTGIINNLLHVSRAAISVDNSSRFQALLQARFLMSTAKERAGLERATGAVGIGQGFDLALHDRFVSLVGGQDALLAEASAALDEGSWIAGLQQSPEYLTLETLRRQLVASYEKGQAADISGSAWFQASSAWIDLLRAEEQKINTRIVEFAREVEVRSGTALNRLVMVAVAASIAVMLFAIGCFELMIRRIRALTMAVGAFTRGDFDVEIKGTTGNDELSRMARAVDGFKDESLAMRTSAQSLEAAQKQREEEQAGVFQTVKAHLTRLSDGDLTATIDTPFPPSFEGLRGDFNDTLATLGATFGQIADAAASIRNGAAEIRQSSSDLSYRTESQAATLEETAAALEEMTASIRSGAERTRTVEHTMAETRQEAETSGVVVQNAVSAMTEIEQSSGKISQIISVIDDIAFQTNLLALNAGVEAARAGEAGRGFAVVASEVRALAQRSSDAAMEIKTLIEDSSRQVDHGVELVGKAGDALTSIVERINHVSQLVSEIAEGAVEQSTGLNEINTGVSQLDQVTQQNAAMVEEATAAGHMLDGDATKLADLVDKFRISSAGGAARGGAAPIDAALSETVPYHVESAPFPATSARSA</sequence>
<feature type="domain" description="Methyl-accepting transducer" evidence="6">
    <location>
        <begin position="439"/>
        <end position="668"/>
    </location>
</feature>
<dbReference type="Pfam" id="PF00672">
    <property type="entry name" value="HAMP"/>
    <property type="match status" value="1"/>
</dbReference>
<dbReference type="GO" id="GO:0007165">
    <property type="term" value="P:signal transduction"/>
    <property type="evidence" value="ECO:0007669"/>
    <property type="project" value="UniProtKB-KW"/>
</dbReference>
<dbReference type="RefSeq" id="WP_243445117.1">
    <property type="nucleotide sequence ID" value="NZ_CVRL01000037.1"/>
</dbReference>
<gene>
    <name evidence="8" type="primary">trg_4</name>
    <name evidence="8" type="ORF">NIT7321_02919</name>
</gene>
<dbReference type="PANTHER" id="PTHR43531:SF11">
    <property type="entry name" value="METHYL-ACCEPTING CHEMOTAXIS PROTEIN 3"/>
    <property type="match status" value="1"/>
</dbReference>
<evidence type="ECO:0000313" key="9">
    <source>
        <dbReference type="Proteomes" id="UP000043764"/>
    </source>
</evidence>
<name>A0A0H5D4B7_9RHOB</name>
<dbReference type="PROSITE" id="PS50885">
    <property type="entry name" value="HAMP"/>
    <property type="match status" value="2"/>
</dbReference>
<evidence type="ECO:0000256" key="4">
    <source>
        <dbReference type="PROSITE-ProRule" id="PRU00284"/>
    </source>
</evidence>
<organism evidence="8 9">
    <name type="scientific">Phaeobacter italicus</name>
    <dbReference type="NCBI Taxonomy" id="481446"/>
    <lineage>
        <taxon>Bacteria</taxon>
        <taxon>Pseudomonadati</taxon>
        <taxon>Pseudomonadota</taxon>
        <taxon>Alphaproteobacteria</taxon>
        <taxon>Rhodobacterales</taxon>
        <taxon>Roseobacteraceae</taxon>
        <taxon>Phaeobacter</taxon>
    </lineage>
</organism>
<keyword evidence="2" id="KW-0145">Chemotaxis</keyword>
<dbReference type="GO" id="GO:0006935">
    <property type="term" value="P:chemotaxis"/>
    <property type="evidence" value="ECO:0007669"/>
    <property type="project" value="UniProtKB-KW"/>
</dbReference>
<keyword evidence="4" id="KW-0807">Transducer</keyword>
<dbReference type="InterPro" id="IPR003660">
    <property type="entry name" value="HAMP_dom"/>
</dbReference>
<dbReference type="Gene3D" id="1.10.287.950">
    <property type="entry name" value="Methyl-accepting chemotaxis protein"/>
    <property type="match status" value="1"/>
</dbReference>
<feature type="transmembrane region" description="Helical" evidence="5">
    <location>
        <begin position="295"/>
        <end position="318"/>
    </location>
</feature>
<dbReference type="Proteomes" id="UP000043764">
    <property type="component" value="Unassembled WGS sequence"/>
</dbReference>
<protein>
    <submittedName>
        <fullName evidence="8">Ribose and galactose chemoreceptor protein</fullName>
    </submittedName>
</protein>
<dbReference type="SUPFAM" id="SSF58104">
    <property type="entry name" value="Methyl-accepting chemotaxis protein (MCP) signaling domain"/>
    <property type="match status" value="1"/>
</dbReference>
<dbReference type="SMART" id="SM00283">
    <property type="entry name" value="MA"/>
    <property type="match status" value="1"/>
</dbReference>
<dbReference type="SUPFAM" id="SSF158472">
    <property type="entry name" value="HAMP domain-like"/>
    <property type="match status" value="1"/>
</dbReference>
<dbReference type="InterPro" id="IPR013587">
    <property type="entry name" value="Nitrate/nitrite_sensing"/>
</dbReference>
<dbReference type="PANTHER" id="PTHR43531">
    <property type="entry name" value="PROTEIN ICFG"/>
    <property type="match status" value="1"/>
</dbReference>
<dbReference type="Pfam" id="PF00015">
    <property type="entry name" value="MCPsignal"/>
    <property type="match status" value="1"/>
</dbReference>
<keyword evidence="9" id="KW-1185">Reference proteome</keyword>
<dbReference type="GO" id="GO:0016020">
    <property type="term" value="C:membrane"/>
    <property type="evidence" value="ECO:0007669"/>
    <property type="project" value="UniProtKB-SubCell"/>
</dbReference>
<comment type="similarity">
    <text evidence="3">Belongs to the methyl-accepting chemotaxis (MCP) protein family.</text>
</comment>
<dbReference type="EMBL" id="CVRL01000037">
    <property type="protein sequence ID" value="CRL12047.1"/>
    <property type="molecule type" value="Genomic_DNA"/>
</dbReference>
<dbReference type="FunFam" id="1.10.287.950:FF:000001">
    <property type="entry name" value="Methyl-accepting chemotaxis sensory transducer"/>
    <property type="match status" value="1"/>
</dbReference>